<keyword evidence="3" id="KW-0732">Signal</keyword>
<feature type="domain" description="Peptidase S1" evidence="8">
    <location>
        <begin position="157"/>
        <end position="352"/>
    </location>
</feature>
<evidence type="ECO:0000259" key="8">
    <source>
        <dbReference type="Pfam" id="PF00089"/>
    </source>
</evidence>
<evidence type="ECO:0000313" key="10">
    <source>
        <dbReference type="Proteomes" id="UP000023541"/>
    </source>
</evidence>
<dbReference type="EC" id="3.4.21.-" evidence="6"/>
<feature type="compositionally biased region" description="Acidic residues" evidence="7">
    <location>
        <begin position="29"/>
        <end position="46"/>
    </location>
</feature>
<evidence type="ECO:0000256" key="2">
    <source>
        <dbReference type="ARBA" id="ARBA00022670"/>
    </source>
</evidence>
<dbReference type="Proteomes" id="UP000023541">
    <property type="component" value="Unassembled WGS sequence"/>
</dbReference>
<evidence type="ECO:0000313" key="9">
    <source>
        <dbReference type="EMBL" id="EZH75665.1"/>
    </source>
</evidence>
<dbReference type="Gene3D" id="2.40.10.10">
    <property type="entry name" value="Trypsin-like serine proteases"/>
    <property type="match status" value="2"/>
</dbReference>
<keyword evidence="10" id="KW-1185">Reference proteome</keyword>
<dbReference type="InterPro" id="IPR008256">
    <property type="entry name" value="Peptidase_S1B"/>
</dbReference>
<dbReference type="PROSITE" id="PS00672">
    <property type="entry name" value="V8_HIS"/>
    <property type="match status" value="1"/>
</dbReference>
<dbReference type="InterPro" id="IPR028301">
    <property type="entry name" value="V8_his_AS"/>
</dbReference>
<dbReference type="PANTHER" id="PTHR15462:SF8">
    <property type="entry name" value="SERINE PROTEASE"/>
    <property type="match status" value="1"/>
</dbReference>
<dbReference type="GO" id="GO:0004252">
    <property type="term" value="F:serine-type endopeptidase activity"/>
    <property type="evidence" value="ECO:0007669"/>
    <property type="project" value="InterPro"/>
</dbReference>
<proteinExistence type="inferred from homology"/>
<dbReference type="RefSeq" id="WP_117589993.1">
    <property type="nucleotide sequence ID" value="NZ_AQRA01000001.1"/>
</dbReference>
<dbReference type="AlphaFoldDB" id="A0A023C086"/>
<feature type="compositionally biased region" description="Low complexity" evidence="7">
    <location>
        <begin position="71"/>
        <end position="85"/>
    </location>
</feature>
<dbReference type="Pfam" id="PF00089">
    <property type="entry name" value="Trypsin"/>
    <property type="match status" value="1"/>
</dbReference>
<dbReference type="PRINTS" id="PR00839">
    <property type="entry name" value="V8PROTEASE"/>
</dbReference>
<dbReference type="InterPro" id="IPR043504">
    <property type="entry name" value="Peptidase_S1_PA_chymotrypsin"/>
</dbReference>
<accession>A0A023C086</accession>
<dbReference type="STRING" id="1317122.ATO12_02425"/>
<organism evidence="9 10">
    <name type="scientific">Aquimarina atlantica</name>
    <dbReference type="NCBI Taxonomy" id="1317122"/>
    <lineage>
        <taxon>Bacteria</taxon>
        <taxon>Pseudomonadati</taxon>
        <taxon>Bacteroidota</taxon>
        <taxon>Flavobacteriia</taxon>
        <taxon>Flavobacteriales</taxon>
        <taxon>Flavobacteriaceae</taxon>
        <taxon>Aquimarina</taxon>
    </lineage>
</organism>
<evidence type="ECO:0000256" key="5">
    <source>
        <dbReference type="ARBA" id="ARBA00022825"/>
    </source>
</evidence>
<keyword evidence="5 6" id="KW-0720">Serine protease</keyword>
<dbReference type="PANTHER" id="PTHR15462">
    <property type="entry name" value="SERINE PROTEASE"/>
    <property type="match status" value="1"/>
</dbReference>
<evidence type="ECO:0000256" key="1">
    <source>
        <dbReference type="ARBA" id="ARBA00008764"/>
    </source>
</evidence>
<dbReference type="InterPro" id="IPR050966">
    <property type="entry name" value="Glutamyl_endopeptidase"/>
</dbReference>
<feature type="region of interest" description="Disordered" evidence="7">
    <location>
        <begin position="20"/>
        <end position="88"/>
    </location>
</feature>
<dbReference type="OrthoDB" id="191045at2"/>
<comment type="caution">
    <text evidence="9">The sequence shown here is derived from an EMBL/GenBank/DDBJ whole genome shotgun (WGS) entry which is preliminary data.</text>
</comment>
<dbReference type="GO" id="GO:0006508">
    <property type="term" value="P:proteolysis"/>
    <property type="evidence" value="ECO:0007669"/>
    <property type="project" value="UniProtKB-KW"/>
</dbReference>
<reference evidence="9 10" key="1">
    <citation type="submission" date="2014-04" db="EMBL/GenBank/DDBJ databases">
        <title>Aquimarina sp. 22II-S11-z7 Genome Sequencing.</title>
        <authorList>
            <person name="Lai Q."/>
        </authorList>
    </citation>
    <scope>NUCLEOTIDE SEQUENCE [LARGE SCALE GENOMIC DNA]</scope>
    <source>
        <strain evidence="9 10">22II-S11-z7</strain>
    </source>
</reference>
<dbReference type="EMBL" id="AQRA01000001">
    <property type="protein sequence ID" value="EZH75665.1"/>
    <property type="molecule type" value="Genomic_DNA"/>
</dbReference>
<keyword evidence="4 6" id="KW-0378">Hydrolase</keyword>
<dbReference type="SUPFAM" id="SSF50494">
    <property type="entry name" value="Trypsin-like serine proteases"/>
    <property type="match status" value="1"/>
</dbReference>
<gene>
    <name evidence="9" type="ORF">ATO12_02425</name>
</gene>
<dbReference type="eggNOG" id="COG3591">
    <property type="taxonomic scope" value="Bacteria"/>
</dbReference>
<evidence type="ECO:0000256" key="3">
    <source>
        <dbReference type="ARBA" id="ARBA00022729"/>
    </source>
</evidence>
<keyword evidence="2 6" id="KW-0645">Protease</keyword>
<protein>
    <recommendedName>
        <fullName evidence="6">Serine protease</fullName>
        <ecNumber evidence="6">3.4.21.-</ecNumber>
    </recommendedName>
</protein>
<sequence length="363" mass="40497">MKKNGIYEDQVTDETTVIEEAFEGSGDTIESEEFDDTLGEETEESANDYLEVSSENSGSDQDFEDLETPFEGNESGTTEGSQTEEGTLEKVSGYDYSVLEEQENEEEDEEHLLDAYYAEFGDPTAAMLMRSESGKKMMQEVVIGKDDRKQIKGTTKYPWRAICSLRIKAKDGTNWIGTGFLIGPRTVITAGHVVYMHKHGGWAKSIEVIPGRNGAKKPYGSCKTSHFHSVKGWTKSKKRSHDYGAIILPKNCKYGNKVGYFGYGNYGFFDLLGLKVNLSGYPGDKPAGTQWWHARKIKAVTSRTLVYNIDTAGGQSGSPVWRIKNGKRYAVGIHTNGYSLGNSATRITKPVFKNLKNWKNKYK</sequence>
<evidence type="ECO:0000256" key="6">
    <source>
        <dbReference type="RuleBase" id="RU004296"/>
    </source>
</evidence>
<name>A0A023C086_9FLAO</name>
<dbReference type="InterPro" id="IPR001254">
    <property type="entry name" value="Trypsin_dom"/>
</dbReference>
<evidence type="ECO:0000256" key="4">
    <source>
        <dbReference type="ARBA" id="ARBA00022801"/>
    </source>
</evidence>
<evidence type="ECO:0000256" key="7">
    <source>
        <dbReference type="SAM" id="MobiDB-lite"/>
    </source>
</evidence>
<dbReference type="InterPro" id="IPR009003">
    <property type="entry name" value="Peptidase_S1_PA"/>
</dbReference>
<comment type="similarity">
    <text evidence="1 6">Belongs to the peptidase S1B family.</text>
</comment>